<dbReference type="GO" id="GO:0003860">
    <property type="term" value="F:3-hydroxyisobutyryl-CoA hydrolase activity"/>
    <property type="evidence" value="ECO:0007669"/>
    <property type="project" value="UniProtKB-EC"/>
</dbReference>
<dbReference type="GO" id="GO:0006574">
    <property type="term" value="P:L-valine catabolic process"/>
    <property type="evidence" value="ECO:0007669"/>
    <property type="project" value="TreeGrafter"/>
</dbReference>
<keyword evidence="7" id="KW-0812">Transmembrane</keyword>
<dbReference type="FunCoup" id="I1BZ13">
    <property type="interactions" value="513"/>
</dbReference>
<evidence type="ECO:0000256" key="6">
    <source>
        <dbReference type="ARBA" id="ARBA00031181"/>
    </source>
</evidence>
<dbReference type="OrthoDB" id="1737613at2759"/>
<dbReference type="PANTHER" id="PTHR43176">
    <property type="entry name" value="3-HYDROXYISOBUTYRYL-COA HYDROLASE-RELATED"/>
    <property type="match status" value="1"/>
</dbReference>
<keyword evidence="5" id="KW-0496">Mitochondrion</keyword>
<evidence type="ECO:0000256" key="2">
    <source>
        <dbReference type="ARBA" id="ARBA00004173"/>
    </source>
</evidence>
<feature type="transmembrane region" description="Helical" evidence="7">
    <location>
        <begin position="35"/>
        <end position="53"/>
    </location>
</feature>
<evidence type="ECO:0000256" key="1">
    <source>
        <dbReference type="ARBA" id="ARBA00001709"/>
    </source>
</evidence>
<dbReference type="GeneID" id="93613119"/>
<evidence type="ECO:0000313" key="9">
    <source>
        <dbReference type="EMBL" id="EIE81443.1"/>
    </source>
</evidence>
<protein>
    <recommendedName>
        <fullName evidence="3">3-hydroxyisobutyryl-CoA hydrolase</fullName>
        <ecNumber evidence="3">3.1.2.4</ecNumber>
    </recommendedName>
    <alternativeName>
        <fullName evidence="6">3-hydroxyisobutyryl-coenzyme A hydrolase</fullName>
    </alternativeName>
</protein>
<dbReference type="FunFam" id="3.90.226.10:FF:000026">
    <property type="entry name" value="3-hydroxyisobutyryl-CoA hydrolase, mitochondrial"/>
    <property type="match status" value="1"/>
</dbReference>
<dbReference type="PANTHER" id="PTHR43176:SF3">
    <property type="entry name" value="3-HYDROXYISOBUTYRYL-COA HYDROLASE, MITOCHONDRIAL"/>
    <property type="match status" value="1"/>
</dbReference>
<dbReference type="RefSeq" id="XP_067516839.1">
    <property type="nucleotide sequence ID" value="XM_067660738.1"/>
</dbReference>
<evidence type="ECO:0000256" key="5">
    <source>
        <dbReference type="ARBA" id="ARBA00023128"/>
    </source>
</evidence>
<evidence type="ECO:0000313" key="10">
    <source>
        <dbReference type="Proteomes" id="UP000009138"/>
    </source>
</evidence>
<comment type="catalytic activity">
    <reaction evidence="1">
        <text>3-hydroxy-2-methylpropanoyl-CoA + H2O = 3-hydroxy-2-methylpropanoate + CoA + H(+)</text>
        <dbReference type="Rhea" id="RHEA:20888"/>
        <dbReference type="ChEBI" id="CHEBI:11805"/>
        <dbReference type="ChEBI" id="CHEBI:15377"/>
        <dbReference type="ChEBI" id="CHEBI:15378"/>
        <dbReference type="ChEBI" id="CHEBI:57287"/>
        <dbReference type="ChEBI" id="CHEBI:57340"/>
        <dbReference type="EC" id="3.1.2.4"/>
    </reaction>
</comment>
<dbReference type="EMBL" id="CH476735">
    <property type="protein sequence ID" value="EIE81443.1"/>
    <property type="molecule type" value="Genomic_DNA"/>
</dbReference>
<keyword evidence="10" id="KW-1185">Reference proteome</keyword>
<dbReference type="VEuPathDB" id="FungiDB:RO3G_06148"/>
<dbReference type="NCBIfam" id="NF004127">
    <property type="entry name" value="PRK05617.1"/>
    <property type="match status" value="1"/>
</dbReference>
<dbReference type="STRING" id="246409.I1BZ13"/>
<sequence>MPLFKVYQQSQPEKERSNTTCDNSNSTFEMIFSRLLEALIFTSAIAITAYTYITGTLFNQKASSLIVEGPRASSPPPMIQKNAYDDDDMKRRRIQAWAEEQKLITPQTTKKRHSSCTLLNETKVQLPHMKRDKKRTQSLSCLATKEQQEEILSRMEERLQSLIQQGQEALLSPMSTNSLEVEIIQKDRLGQIILNRPNKLNALNLSMVQMMTPQIKAWEKSEMIDVILLKHSGGKGFCAGGDVKMVVDLAKAKDPNAAEFFRKEYQLDHLIATLNTPFIAIMNGITMGGGVGLSVHAPFRVATENTLFAMPETAIGFLPEVGGSFFLSRLDGQLGVYLGLTGKRLKGADVLYAGIATHYISSSRLLDLEQCLSRLKSPTYDTINQVLDQFSADLSHTPFSLAGSSSRSIDRCFRHHTIAEIIEAIEKEEACEWTKETLTLLSSMSPTSLKVTLEQIRRGKSMSLTQCFQMEYQLVQKFLAGHDFREGVYSTLVTRSKPNWQPSQLSEISESKIIQDYFESPSPLDLVFLNKRDFKSYPHHQYMLPSEKDILNIRLSRQQVMDHFVNEYRGKQGVKQKVLDVLDRYMVYE</sequence>
<dbReference type="EC" id="3.1.2.4" evidence="3"/>
<dbReference type="Gene3D" id="3.90.226.10">
    <property type="entry name" value="2-enoyl-CoA Hydratase, Chain A, domain 1"/>
    <property type="match status" value="1"/>
</dbReference>
<organism evidence="9 10">
    <name type="scientific">Rhizopus delemar (strain RA 99-880 / ATCC MYA-4621 / FGSC 9543 / NRRL 43880)</name>
    <name type="common">Mucormycosis agent</name>
    <name type="synonym">Rhizopus arrhizus var. delemar</name>
    <dbReference type="NCBI Taxonomy" id="246409"/>
    <lineage>
        <taxon>Eukaryota</taxon>
        <taxon>Fungi</taxon>
        <taxon>Fungi incertae sedis</taxon>
        <taxon>Mucoromycota</taxon>
        <taxon>Mucoromycotina</taxon>
        <taxon>Mucoromycetes</taxon>
        <taxon>Mucorales</taxon>
        <taxon>Mucorineae</taxon>
        <taxon>Rhizopodaceae</taxon>
        <taxon>Rhizopus</taxon>
    </lineage>
</organism>
<dbReference type="PROSITE" id="PS00166">
    <property type="entry name" value="ENOYL_COA_HYDRATASE"/>
    <property type="match status" value="1"/>
</dbReference>
<name>I1BZ13_RHIO9</name>
<dbReference type="AlphaFoldDB" id="I1BZ13"/>
<reference evidence="9 10" key="1">
    <citation type="journal article" date="2009" name="PLoS Genet.">
        <title>Genomic analysis of the basal lineage fungus Rhizopus oryzae reveals a whole-genome duplication.</title>
        <authorList>
            <person name="Ma L.-J."/>
            <person name="Ibrahim A.S."/>
            <person name="Skory C."/>
            <person name="Grabherr M.G."/>
            <person name="Burger G."/>
            <person name="Butler M."/>
            <person name="Elias M."/>
            <person name="Idnurm A."/>
            <person name="Lang B.F."/>
            <person name="Sone T."/>
            <person name="Abe A."/>
            <person name="Calvo S.E."/>
            <person name="Corrochano L.M."/>
            <person name="Engels R."/>
            <person name="Fu J."/>
            <person name="Hansberg W."/>
            <person name="Kim J.-M."/>
            <person name="Kodira C.D."/>
            <person name="Koehrsen M.J."/>
            <person name="Liu B."/>
            <person name="Miranda-Saavedra D."/>
            <person name="O'Leary S."/>
            <person name="Ortiz-Castellanos L."/>
            <person name="Poulter R."/>
            <person name="Rodriguez-Romero J."/>
            <person name="Ruiz-Herrera J."/>
            <person name="Shen Y.-Q."/>
            <person name="Zeng Q."/>
            <person name="Galagan J."/>
            <person name="Birren B.W."/>
            <person name="Cuomo C.A."/>
            <person name="Wickes B.L."/>
        </authorList>
    </citation>
    <scope>NUCLEOTIDE SEQUENCE [LARGE SCALE GENOMIC DNA]</scope>
    <source>
        <strain evidence="10">RA 99-880 / ATCC MYA-4621 / FGSC 9543 / NRRL 43880</strain>
    </source>
</reference>
<dbReference type="SUPFAM" id="SSF52096">
    <property type="entry name" value="ClpP/crotonase"/>
    <property type="match status" value="1"/>
</dbReference>
<evidence type="ECO:0000259" key="8">
    <source>
        <dbReference type="Pfam" id="PF16113"/>
    </source>
</evidence>
<feature type="domain" description="Enoyl-CoA hydratase/isomerase" evidence="8">
    <location>
        <begin position="190"/>
        <end position="518"/>
    </location>
</feature>
<keyword evidence="7" id="KW-1133">Transmembrane helix</keyword>
<accession>I1BZ13</accession>
<evidence type="ECO:0000256" key="3">
    <source>
        <dbReference type="ARBA" id="ARBA00011915"/>
    </source>
</evidence>
<dbReference type="InterPro" id="IPR029045">
    <property type="entry name" value="ClpP/crotonase-like_dom_sf"/>
</dbReference>
<dbReference type="CDD" id="cd06558">
    <property type="entry name" value="crotonase-like"/>
    <property type="match status" value="1"/>
</dbReference>
<gene>
    <name evidence="9" type="ORF">RO3G_06148</name>
</gene>
<keyword evidence="4" id="KW-0378">Hydrolase</keyword>
<dbReference type="Proteomes" id="UP000009138">
    <property type="component" value="Unassembled WGS sequence"/>
</dbReference>
<dbReference type="InterPro" id="IPR018376">
    <property type="entry name" value="Enoyl-CoA_hyd/isom_CS"/>
</dbReference>
<dbReference type="OMA" id="EVFTMEY"/>
<comment type="subcellular location">
    <subcellularLocation>
        <location evidence="2">Mitochondrion</location>
    </subcellularLocation>
</comment>
<dbReference type="InterPro" id="IPR045004">
    <property type="entry name" value="ECH_dom"/>
</dbReference>
<evidence type="ECO:0000256" key="7">
    <source>
        <dbReference type="SAM" id="Phobius"/>
    </source>
</evidence>
<evidence type="ECO:0000256" key="4">
    <source>
        <dbReference type="ARBA" id="ARBA00022801"/>
    </source>
</evidence>
<dbReference type="InterPro" id="IPR032259">
    <property type="entry name" value="HIBYL-CoA-H"/>
</dbReference>
<proteinExistence type="predicted"/>
<dbReference type="eggNOG" id="KOG1684">
    <property type="taxonomic scope" value="Eukaryota"/>
</dbReference>
<dbReference type="Pfam" id="PF16113">
    <property type="entry name" value="ECH_2"/>
    <property type="match status" value="1"/>
</dbReference>
<keyword evidence="7" id="KW-0472">Membrane</keyword>
<dbReference type="InParanoid" id="I1BZ13"/>
<dbReference type="GO" id="GO:0005739">
    <property type="term" value="C:mitochondrion"/>
    <property type="evidence" value="ECO:0007669"/>
    <property type="project" value="UniProtKB-SubCell"/>
</dbReference>